<evidence type="ECO:0000313" key="2">
    <source>
        <dbReference type="Proteomes" id="UP000663888"/>
    </source>
</evidence>
<proteinExistence type="predicted"/>
<gene>
    <name evidence="1" type="ORF">RDB_LOCUS86778</name>
</gene>
<evidence type="ECO:0000313" key="1">
    <source>
        <dbReference type="EMBL" id="CAE6459788.1"/>
    </source>
</evidence>
<feature type="non-terminal residue" evidence="1">
    <location>
        <position position="1"/>
    </location>
</feature>
<sequence>VSGSWFVPERQEIHGLGMKSLSFSTPSALYHLYVDIYVREAGSSCTPVTKVILDDAARQRFLADKGS</sequence>
<comment type="caution">
    <text evidence="1">The sequence shown here is derived from an EMBL/GenBank/DDBJ whole genome shotgun (WGS) entry which is preliminary data.</text>
</comment>
<accession>A0A8H3BMU2</accession>
<reference evidence="1" key="1">
    <citation type="submission" date="2021-01" db="EMBL/GenBank/DDBJ databases">
        <authorList>
            <person name="Kaushik A."/>
        </authorList>
    </citation>
    <scope>NUCLEOTIDE SEQUENCE</scope>
    <source>
        <strain evidence="1">AG4-R118</strain>
    </source>
</reference>
<organism evidence="1 2">
    <name type="scientific">Rhizoctonia solani</name>
    <dbReference type="NCBI Taxonomy" id="456999"/>
    <lineage>
        <taxon>Eukaryota</taxon>
        <taxon>Fungi</taxon>
        <taxon>Dikarya</taxon>
        <taxon>Basidiomycota</taxon>
        <taxon>Agaricomycotina</taxon>
        <taxon>Agaricomycetes</taxon>
        <taxon>Cantharellales</taxon>
        <taxon>Ceratobasidiaceae</taxon>
        <taxon>Rhizoctonia</taxon>
    </lineage>
</organism>
<protein>
    <submittedName>
        <fullName evidence="1">Uncharacterized protein</fullName>
    </submittedName>
</protein>
<name>A0A8H3BMU2_9AGAM</name>
<dbReference type="AlphaFoldDB" id="A0A8H3BMU2"/>
<dbReference type="Proteomes" id="UP000663888">
    <property type="component" value="Unassembled WGS sequence"/>
</dbReference>
<dbReference type="EMBL" id="CAJMWX010001051">
    <property type="protein sequence ID" value="CAE6459788.1"/>
    <property type="molecule type" value="Genomic_DNA"/>
</dbReference>